<proteinExistence type="predicted"/>
<evidence type="ECO:0000313" key="2">
    <source>
        <dbReference type="EMBL" id="VDP08722.1"/>
    </source>
</evidence>
<dbReference type="Proteomes" id="UP000277204">
    <property type="component" value="Unassembled WGS sequence"/>
</dbReference>
<organism evidence="2 3">
    <name type="scientific">Schistosoma margrebowiei</name>
    <dbReference type="NCBI Taxonomy" id="48269"/>
    <lineage>
        <taxon>Eukaryota</taxon>
        <taxon>Metazoa</taxon>
        <taxon>Spiralia</taxon>
        <taxon>Lophotrochozoa</taxon>
        <taxon>Platyhelminthes</taxon>
        <taxon>Trematoda</taxon>
        <taxon>Digenea</taxon>
        <taxon>Strigeidida</taxon>
        <taxon>Schistosomatoidea</taxon>
        <taxon>Schistosomatidae</taxon>
        <taxon>Schistosoma</taxon>
    </lineage>
</organism>
<gene>
    <name evidence="2" type="ORF">SMRZ_LOCUS13822</name>
</gene>
<reference evidence="2 3" key="1">
    <citation type="submission" date="2018-11" db="EMBL/GenBank/DDBJ databases">
        <authorList>
            <consortium name="Pathogen Informatics"/>
        </authorList>
    </citation>
    <scope>NUCLEOTIDE SEQUENCE [LARGE SCALE GENOMIC DNA]</scope>
    <source>
        <strain evidence="2 3">Zambia</strain>
    </source>
</reference>
<evidence type="ECO:0000256" key="1">
    <source>
        <dbReference type="SAM" id="MobiDB-lite"/>
    </source>
</evidence>
<accession>A0A183MCP8</accession>
<keyword evidence="3" id="KW-1185">Reference proteome</keyword>
<dbReference type="STRING" id="48269.A0A183MCP8"/>
<protein>
    <submittedName>
        <fullName evidence="2">Uncharacterized protein</fullName>
    </submittedName>
</protein>
<feature type="region of interest" description="Disordered" evidence="1">
    <location>
        <begin position="108"/>
        <end position="129"/>
    </location>
</feature>
<sequence length="129" mass="14217">MNPNINIENNDIVVEYCPKFGICQGGPGGPTCCGGCSLSMIKRNSIDASIQSITNENSIIGISSNTLNNEMNSCDNNNNNSIVTELNRIANSNLKQWIVNDKPEQYNNSVDYYSDRKQQSDSVHPVTQK</sequence>
<feature type="compositionally biased region" description="Polar residues" evidence="1">
    <location>
        <begin position="120"/>
        <end position="129"/>
    </location>
</feature>
<dbReference type="AlphaFoldDB" id="A0A183MCP8"/>
<dbReference type="EMBL" id="UZAI01011332">
    <property type="protein sequence ID" value="VDP08722.1"/>
    <property type="molecule type" value="Genomic_DNA"/>
</dbReference>
<evidence type="ECO:0000313" key="3">
    <source>
        <dbReference type="Proteomes" id="UP000277204"/>
    </source>
</evidence>
<name>A0A183MCP8_9TREM</name>